<evidence type="ECO:0000313" key="3">
    <source>
        <dbReference type="Proteomes" id="UP001596481"/>
    </source>
</evidence>
<feature type="transmembrane region" description="Helical" evidence="1">
    <location>
        <begin position="203"/>
        <end position="222"/>
    </location>
</feature>
<feature type="transmembrane region" description="Helical" evidence="1">
    <location>
        <begin position="307"/>
        <end position="328"/>
    </location>
</feature>
<keyword evidence="1" id="KW-1133">Transmembrane helix</keyword>
<reference evidence="2 3" key="1">
    <citation type="journal article" date="2019" name="Int. J. Syst. Evol. Microbiol.">
        <title>The Global Catalogue of Microorganisms (GCM) 10K type strain sequencing project: providing services to taxonomists for standard genome sequencing and annotation.</title>
        <authorList>
            <consortium name="The Broad Institute Genomics Platform"/>
            <consortium name="The Broad Institute Genome Sequencing Center for Infectious Disease"/>
            <person name="Wu L."/>
            <person name="Ma J."/>
        </authorList>
    </citation>
    <scope>NUCLEOTIDE SEQUENCE [LARGE SCALE GENOMIC DNA]</scope>
    <source>
        <strain evidence="2 3">DSM 29988</strain>
    </source>
</reference>
<evidence type="ECO:0000313" key="2">
    <source>
        <dbReference type="EMBL" id="MFC7203443.1"/>
    </source>
</evidence>
<gene>
    <name evidence="2" type="ORF">ACFQJC_07960</name>
</gene>
<feature type="transmembrane region" description="Helical" evidence="1">
    <location>
        <begin position="393"/>
        <end position="418"/>
    </location>
</feature>
<accession>A0ABD5ZE16</accession>
<evidence type="ECO:0000256" key="1">
    <source>
        <dbReference type="SAM" id="Phobius"/>
    </source>
</evidence>
<feature type="transmembrane region" description="Helical" evidence="1">
    <location>
        <begin position="438"/>
        <end position="456"/>
    </location>
</feature>
<feature type="transmembrane region" description="Helical" evidence="1">
    <location>
        <begin position="274"/>
        <end position="295"/>
    </location>
</feature>
<dbReference type="Proteomes" id="UP001596481">
    <property type="component" value="Unassembled WGS sequence"/>
</dbReference>
<feature type="transmembrane region" description="Helical" evidence="1">
    <location>
        <begin position="50"/>
        <end position="71"/>
    </location>
</feature>
<feature type="transmembrane region" description="Helical" evidence="1">
    <location>
        <begin position="127"/>
        <end position="151"/>
    </location>
</feature>
<name>A0ABD5ZE16_9EURY</name>
<dbReference type="RefSeq" id="WP_390222785.1">
    <property type="nucleotide sequence ID" value="NZ_JBHTAA010000005.1"/>
</dbReference>
<feature type="transmembrane region" description="Helical" evidence="1">
    <location>
        <begin position="172"/>
        <end position="191"/>
    </location>
</feature>
<dbReference type="AlphaFoldDB" id="A0ABD5ZE16"/>
<protein>
    <submittedName>
        <fullName evidence="2">Uncharacterized protein</fullName>
    </submittedName>
</protein>
<feature type="transmembrane region" description="Helical" evidence="1">
    <location>
        <begin position="340"/>
        <end position="360"/>
    </location>
</feature>
<sequence length="465" mass="49933">MSRGRSPSTHTLRVSVLLFGILVFVAGFATPVAAHAGSLAGSLNSVPAPFWLVVVAGGGIVGASFLVSVFVTDDEALGVFVRTRARIPLSVGALETLLRIAGVVVLLAVVGFGLFGPSVAFVNLGVLLVWVFWWAGFTMFTYLVVDIWPLVNPWRTLADAVRRWVSVPSRTYPERLGAWPSVAGLLGLVWLEVVSPLASDPRALAGVVLAYSAVTVAGALLYGETWFDRVDPVSRVFRLYGLLAPIQRTDRGLSMCLPGSALARYRTVMRPDDVAFVVALLWVTTYDGLVATRAWQGVLDTFAFVPGWLVAFVTAVGGFVGFFVAYRLSSKFARQTAETYVTPAYIAGWFAPALVPIAAGYHLAHFAGYVFGLSPVLVAVATNPLSPPAALQVFVLPSWLGSLQLAFVVLGHLLAVWIAHTRSFELFTGRLQPLRSQYPFVVVTVAYTMTSLWVVAQPTVSGGVT</sequence>
<keyword evidence="1" id="KW-0812">Transmembrane</keyword>
<feature type="transmembrane region" description="Helical" evidence="1">
    <location>
        <begin position="92"/>
        <end position="115"/>
    </location>
</feature>
<comment type="caution">
    <text evidence="2">The sequence shown here is derived from an EMBL/GenBank/DDBJ whole genome shotgun (WGS) entry which is preliminary data.</text>
</comment>
<proteinExistence type="predicted"/>
<dbReference type="EMBL" id="JBHTAA010000005">
    <property type="protein sequence ID" value="MFC7203443.1"/>
    <property type="molecule type" value="Genomic_DNA"/>
</dbReference>
<keyword evidence="3" id="KW-1185">Reference proteome</keyword>
<organism evidence="2 3">
    <name type="scientific">Haloferax namakaokahaiae</name>
    <dbReference type="NCBI Taxonomy" id="1748331"/>
    <lineage>
        <taxon>Archaea</taxon>
        <taxon>Methanobacteriati</taxon>
        <taxon>Methanobacteriota</taxon>
        <taxon>Stenosarchaea group</taxon>
        <taxon>Halobacteria</taxon>
        <taxon>Halobacteriales</taxon>
        <taxon>Haloferacaceae</taxon>
        <taxon>Haloferax</taxon>
    </lineage>
</organism>
<keyword evidence="1" id="KW-0472">Membrane</keyword>